<dbReference type="EMBL" id="MU005740">
    <property type="protein sequence ID" value="KAF2675579.1"/>
    <property type="molecule type" value="Genomic_DNA"/>
</dbReference>
<proteinExistence type="predicted"/>
<sequence>RKRRALAEFNSNISRTIATKHIYLIENKNILHKRLITLKKHLVPSNATR</sequence>
<gene>
    <name evidence="1" type="ORF">K458DRAFT_324658</name>
</gene>
<keyword evidence="2" id="KW-1185">Reference proteome</keyword>
<dbReference type="AlphaFoldDB" id="A0A6G1ICE2"/>
<evidence type="ECO:0000313" key="1">
    <source>
        <dbReference type="EMBL" id="KAF2675579.1"/>
    </source>
</evidence>
<name>A0A6G1ICE2_9PLEO</name>
<reference evidence="1" key="1">
    <citation type="journal article" date="2020" name="Stud. Mycol.">
        <title>101 Dothideomycetes genomes: a test case for predicting lifestyles and emergence of pathogens.</title>
        <authorList>
            <person name="Haridas S."/>
            <person name="Albert R."/>
            <person name="Binder M."/>
            <person name="Bloem J."/>
            <person name="Labutti K."/>
            <person name="Salamov A."/>
            <person name="Andreopoulos B."/>
            <person name="Baker S."/>
            <person name="Barry K."/>
            <person name="Bills G."/>
            <person name="Bluhm B."/>
            <person name="Cannon C."/>
            <person name="Castanera R."/>
            <person name="Culley D."/>
            <person name="Daum C."/>
            <person name="Ezra D."/>
            <person name="Gonzalez J."/>
            <person name="Henrissat B."/>
            <person name="Kuo A."/>
            <person name="Liang C."/>
            <person name="Lipzen A."/>
            <person name="Lutzoni F."/>
            <person name="Magnuson J."/>
            <person name="Mondo S."/>
            <person name="Nolan M."/>
            <person name="Ohm R."/>
            <person name="Pangilinan J."/>
            <person name="Park H.-J."/>
            <person name="Ramirez L."/>
            <person name="Alfaro M."/>
            <person name="Sun H."/>
            <person name="Tritt A."/>
            <person name="Yoshinaga Y."/>
            <person name="Zwiers L.-H."/>
            <person name="Turgeon B."/>
            <person name="Goodwin S."/>
            <person name="Spatafora J."/>
            <person name="Crous P."/>
            <person name="Grigoriev I."/>
        </authorList>
    </citation>
    <scope>NUCLEOTIDE SEQUENCE</scope>
    <source>
        <strain evidence="1">CBS 122367</strain>
    </source>
</reference>
<evidence type="ECO:0000313" key="2">
    <source>
        <dbReference type="Proteomes" id="UP000799291"/>
    </source>
</evidence>
<protein>
    <submittedName>
        <fullName evidence="1">Uncharacterized protein</fullName>
    </submittedName>
</protein>
<dbReference type="Proteomes" id="UP000799291">
    <property type="component" value="Unassembled WGS sequence"/>
</dbReference>
<feature type="non-terminal residue" evidence="1">
    <location>
        <position position="1"/>
    </location>
</feature>
<dbReference type="OrthoDB" id="3781185at2759"/>
<accession>A0A6G1ICE2</accession>
<organism evidence="1 2">
    <name type="scientific">Lentithecium fluviatile CBS 122367</name>
    <dbReference type="NCBI Taxonomy" id="1168545"/>
    <lineage>
        <taxon>Eukaryota</taxon>
        <taxon>Fungi</taxon>
        <taxon>Dikarya</taxon>
        <taxon>Ascomycota</taxon>
        <taxon>Pezizomycotina</taxon>
        <taxon>Dothideomycetes</taxon>
        <taxon>Pleosporomycetidae</taxon>
        <taxon>Pleosporales</taxon>
        <taxon>Massarineae</taxon>
        <taxon>Lentitheciaceae</taxon>
        <taxon>Lentithecium</taxon>
    </lineage>
</organism>